<evidence type="ECO:0000259" key="3">
    <source>
        <dbReference type="Pfam" id="PF00535"/>
    </source>
</evidence>
<dbReference type="CDD" id="cd00761">
    <property type="entry name" value="Glyco_tranf_GTA_type"/>
    <property type="match status" value="1"/>
</dbReference>
<evidence type="ECO:0000313" key="4">
    <source>
        <dbReference type="EMBL" id="ARD97503.1"/>
    </source>
</evidence>
<keyword evidence="4" id="KW-0614">Plasmid</keyword>
<gene>
    <name evidence="4" type="ORF">LL275_pB52</name>
</gene>
<name>A0A1V0NC52_LACLL</name>
<reference evidence="4 5" key="1">
    <citation type="journal article" date="2017" name="BMC Genomics">
        <title>Comparative and functional genomics of the Lactococcus lactis taxon; insights into evolution and niche adaptation.</title>
        <authorList>
            <person name="Kelleher P."/>
            <person name="Bottacini F."/>
            <person name="Mahony J."/>
            <person name="Kilcawley K.N."/>
            <person name="van Sinderen D."/>
        </authorList>
    </citation>
    <scope>NUCLEOTIDE SEQUENCE [LARGE SCALE GENOMIC DNA]</scope>
    <source>
        <strain evidence="4 5">275</strain>
        <plasmid evidence="5">p275b</plasmid>
    </source>
</reference>
<keyword evidence="2 4" id="KW-0808">Transferase</keyword>
<organism evidence="4 5">
    <name type="scientific">Lactococcus lactis subsp. lactis</name>
    <name type="common">Streptococcus lactis</name>
    <dbReference type="NCBI Taxonomy" id="1360"/>
    <lineage>
        <taxon>Bacteria</taxon>
        <taxon>Bacillati</taxon>
        <taxon>Bacillota</taxon>
        <taxon>Bacilli</taxon>
        <taxon>Lactobacillales</taxon>
        <taxon>Streptococcaceae</taxon>
        <taxon>Lactococcus</taxon>
    </lineage>
</organism>
<dbReference type="PANTHER" id="PTHR22916">
    <property type="entry name" value="GLYCOSYLTRANSFERASE"/>
    <property type="match status" value="1"/>
</dbReference>
<keyword evidence="1" id="KW-0328">Glycosyltransferase</keyword>
<dbReference type="Gene3D" id="3.90.550.10">
    <property type="entry name" value="Spore Coat Polysaccharide Biosynthesis Protein SpsA, Chain A"/>
    <property type="match status" value="1"/>
</dbReference>
<dbReference type="InterPro" id="IPR001173">
    <property type="entry name" value="Glyco_trans_2-like"/>
</dbReference>
<dbReference type="Proteomes" id="UP000192085">
    <property type="component" value="Plasmid p275B"/>
</dbReference>
<evidence type="ECO:0000313" key="5">
    <source>
        <dbReference type="Proteomes" id="UP000192085"/>
    </source>
</evidence>
<sequence length="342" mass="39920">MKKNVLLSIIVPIYNVEKYIGSLVNSLVKQTNKNFEVIFIDDGSTDDSMQILKEIMAGSEQEFSFKLLQQVNQGLSSARNIGILNATGEYIFFLDSDDEIEINFVETILTSCYKYSQPDTLIFDYSRIDEFGNALDSNYGHGSIYRQKDLCTSEQILTALSKGEIPITAWSFVTKRSVIEKHDLLFSVGKKFEDNNFTPKVFYFSKNIVVISLRLYRYRKRSGSIMSNHPEKFFSDDAIFVTYDLLDFYDQYKIRELGAVVGNLVMITLAYFPDSKKLYNELNPIIKKVFKDYISIEKRYTKRIKMYVFSSYVGYKLYRFCYKVFQKIYFSVKLRKKTETTE</sequence>
<accession>A0A1V0NC52</accession>
<feature type="domain" description="Glycosyltransferase 2-like" evidence="3">
    <location>
        <begin position="8"/>
        <end position="110"/>
    </location>
</feature>
<dbReference type="GO" id="GO:0016757">
    <property type="term" value="F:glycosyltransferase activity"/>
    <property type="evidence" value="ECO:0007669"/>
    <property type="project" value="UniProtKB-KW"/>
</dbReference>
<proteinExistence type="predicted"/>
<dbReference type="InterPro" id="IPR029044">
    <property type="entry name" value="Nucleotide-diphossugar_trans"/>
</dbReference>
<dbReference type="PANTHER" id="PTHR22916:SF51">
    <property type="entry name" value="GLYCOSYLTRANSFERASE EPSH-RELATED"/>
    <property type="match status" value="1"/>
</dbReference>
<dbReference type="EMBL" id="CP016700">
    <property type="protein sequence ID" value="ARD97503.1"/>
    <property type="molecule type" value="Genomic_DNA"/>
</dbReference>
<evidence type="ECO:0000256" key="1">
    <source>
        <dbReference type="ARBA" id="ARBA00022676"/>
    </source>
</evidence>
<protein>
    <submittedName>
        <fullName evidence="4">Glycosyltransferase</fullName>
    </submittedName>
</protein>
<evidence type="ECO:0000256" key="2">
    <source>
        <dbReference type="ARBA" id="ARBA00022679"/>
    </source>
</evidence>
<dbReference type="AlphaFoldDB" id="A0A1V0NC52"/>
<dbReference type="Pfam" id="PF00535">
    <property type="entry name" value="Glycos_transf_2"/>
    <property type="match status" value="1"/>
</dbReference>
<geneLocation type="plasmid" evidence="5">
    <name>p275b</name>
</geneLocation>
<dbReference type="RefSeq" id="WP_237025344.1">
    <property type="nucleotide sequence ID" value="NZ_CP016700.1"/>
</dbReference>
<dbReference type="SUPFAM" id="SSF53448">
    <property type="entry name" value="Nucleotide-diphospho-sugar transferases"/>
    <property type="match status" value="1"/>
</dbReference>